<keyword evidence="3" id="KW-1185">Reference proteome</keyword>
<name>A0A5C5V6F1_9BACT</name>
<evidence type="ECO:0000256" key="1">
    <source>
        <dbReference type="SAM" id="MobiDB-lite"/>
    </source>
</evidence>
<dbReference type="InterPro" id="IPR027417">
    <property type="entry name" value="P-loop_NTPase"/>
</dbReference>
<dbReference type="Pfam" id="PF13481">
    <property type="entry name" value="AAA_25"/>
    <property type="match status" value="1"/>
</dbReference>
<dbReference type="EMBL" id="SJPF01000002">
    <property type="protein sequence ID" value="TWT34128.1"/>
    <property type="molecule type" value="Genomic_DNA"/>
</dbReference>
<reference evidence="2 3" key="1">
    <citation type="submission" date="2019-02" db="EMBL/GenBank/DDBJ databases">
        <title>Deep-cultivation of Planctomycetes and their phenomic and genomic characterization uncovers novel biology.</title>
        <authorList>
            <person name="Wiegand S."/>
            <person name="Jogler M."/>
            <person name="Boedeker C."/>
            <person name="Pinto D."/>
            <person name="Vollmers J."/>
            <person name="Rivas-Marin E."/>
            <person name="Kohn T."/>
            <person name="Peeters S.H."/>
            <person name="Heuer A."/>
            <person name="Rast P."/>
            <person name="Oberbeckmann S."/>
            <person name="Bunk B."/>
            <person name="Jeske O."/>
            <person name="Meyerdierks A."/>
            <person name="Storesund J.E."/>
            <person name="Kallscheuer N."/>
            <person name="Luecker S."/>
            <person name="Lage O.M."/>
            <person name="Pohl T."/>
            <person name="Merkel B.J."/>
            <person name="Hornburger P."/>
            <person name="Mueller R.-W."/>
            <person name="Bruemmer F."/>
            <person name="Labrenz M."/>
            <person name="Spormann A.M."/>
            <person name="Op Den Camp H."/>
            <person name="Overmann J."/>
            <person name="Amann R."/>
            <person name="Jetten M.S.M."/>
            <person name="Mascher T."/>
            <person name="Medema M.H."/>
            <person name="Devos D.P."/>
            <person name="Kaster A.-K."/>
            <person name="Ovreas L."/>
            <person name="Rohde M."/>
            <person name="Galperin M.Y."/>
            <person name="Jogler C."/>
        </authorList>
    </citation>
    <scope>NUCLEOTIDE SEQUENCE [LARGE SCALE GENOMIC DNA]</scope>
    <source>
        <strain evidence="2 3">Enr8</strain>
    </source>
</reference>
<organism evidence="2 3">
    <name type="scientific">Blastopirellula retiformator</name>
    <dbReference type="NCBI Taxonomy" id="2527970"/>
    <lineage>
        <taxon>Bacteria</taxon>
        <taxon>Pseudomonadati</taxon>
        <taxon>Planctomycetota</taxon>
        <taxon>Planctomycetia</taxon>
        <taxon>Pirellulales</taxon>
        <taxon>Pirellulaceae</taxon>
        <taxon>Blastopirellula</taxon>
    </lineage>
</organism>
<dbReference type="Proteomes" id="UP000318878">
    <property type="component" value="Unassembled WGS sequence"/>
</dbReference>
<proteinExistence type="predicted"/>
<dbReference type="Gene3D" id="3.40.50.300">
    <property type="entry name" value="P-loop containing nucleotide triphosphate hydrolases"/>
    <property type="match status" value="1"/>
</dbReference>
<sequence>MSGVLLSEAASENGACLESRRQGRDPAVADGNVKLAGSRTSLRESNEALEGLATAELLSQRRAPDWLLSGMLRQHQAAVILGPSGCLKTALAIDLGGALATGGKFLGEFAAERAFRVGFVGALGARDSVIEQAQRWSDASGANLVALDNLVWGLNLADAAALGDSIQGTRLRDWILQYELEVVLIDAADLLAPTRRSEAEQLRALVQLCLEAGATPIVCCRTRKQLPPRPLTRGDLAEAPCHGAAQQWLLVNRREAFVPGTGHHALWLTLGSGGGASGQWGVDILETGGETDLPDARMANRWEVLVRDIGSIEEEAAQVAAEAVASRLQEKLKATLRQLPHGSATKLKIRELSGMSGGKFAATWDWLFQRGEIAQLQAGGSGESARDARYCLAENVVAPEEAEKNEESPVHLISEQEIVGHEIAELIRQQEKMSPSSPLRQEKGGRSSPPGPLNECVIAPNGKIYRTAEEALADRPPPDPPRVGKPPKKRPPQQMKKLKRKNQRR</sequence>
<protein>
    <submittedName>
        <fullName evidence="2">Uncharacterized protein</fullName>
    </submittedName>
</protein>
<feature type="compositionally biased region" description="Basic and acidic residues" evidence="1">
    <location>
        <begin position="466"/>
        <end position="477"/>
    </location>
</feature>
<dbReference type="SUPFAM" id="SSF52540">
    <property type="entry name" value="P-loop containing nucleoside triphosphate hydrolases"/>
    <property type="match status" value="1"/>
</dbReference>
<gene>
    <name evidence="2" type="ORF">Enr8_15210</name>
</gene>
<evidence type="ECO:0000313" key="3">
    <source>
        <dbReference type="Proteomes" id="UP000318878"/>
    </source>
</evidence>
<feature type="compositionally biased region" description="Basic residues" evidence="1">
    <location>
        <begin position="485"/>
        <end position="505"/>
    </location>
</feature>
<comment type="caution">
    <text evidence="2">The sequence shown here is derived from an EMBL/GenBank/DDBJ whole genome shotgun (WGS) entry which is preliminary data.</text>
</comment>
<dbReference type="AlphaFoldDB" id="A0A5C5V6F1"/>
<accession>A0A5C5V6F1</accession>
<feature type="region of interest" description="Disordered" evidence="1">
    <location>
        <begin position="431"/>
        <end position="505"/>
    </location>
</feature>
<evidence type="ECO:0000313" key="2">
    <source>
        <dbReference type="EMBL" id="TWT34128.1"/>
    </source>
</evidence>